<proteinExistence type="predicted"/>
<gene>
    <name evidence="1" type="ORF">EDD19_12831</name>
</gene>
<evidence type="ECO:0000313" key="1">
    <source>
        <dbReference type="EMBL" id="TCW21149.1"/>
    </source>
</evidence>
<protein>
    <recommendedName>
        <fullName evidence="3">Integrase-like protein</fullName>
    </recommendedName>
</protein>
<dbReference type="PANTHER" id="PTHR35004">
    <property type="entry name" value="TRANSPOSASE RV3428C-RELATED"/>
    <property type="match status" value="1"/>
</dbReference>
<accession>A0A4R3ZMJ8</accession>
<comment type="caution">
    <text evidence="1">The sequence shown here is derived from an EMBL/GenBank/DDBJ whole genome shotgun (WGS) entry which is preliminary data.</text>
</comment>
<evidence type="ECO:0000313" key="2">
    <source>
        <dbReference type="Proteomes" id="UP000295805"/>
    </source>
</evidence>
<dbReference type="PANTHER" id="PTHR35004:SF8">
    <property type="entry name" value="TRANSPOSASE RV3428C-RELATED"/>
    <property type="match status" value="1"/>
</dbReference>
<dbReference type="EMBL" id="SMCX01000028">
    <property type="protein sequence ID" value="TCW21149.1"/>
    <property type="molecule type" value="Genomic_DNA"/>
</dbReference>
<dbReference type="RefSeq" id="WP_243699788.1">
    <property type="nucleotide sequence ID" value="NZ_CP143053.1"/>
</dbReference>
<dbReference type="AlphaFoldDB" id="A0A4R3ZMJ8"/>
<evidence type="ECO:0008006" key="3">
    <source>
        <dbReference type="Google" id="ProtNLM"/>
    </source>
</evidence>
<name>A0A4R3ZMJ8_9ACTN</name>
<sequence length="112" mass="12616">MAIFDPVTGTKTKVSVFVASLPYSGMVFACGCLDEKIRNWLDAHLQVFEYFGAAQVVIPDNASTASNQITRGDRAREVNSEYRDFLEYHRLPRCPLGRCARRTRETSGPGWK</sequence>
<dbReference type="Proteomes" id="UP000295805">
    <property type="component" value="Unassembled WGS sequence"/>
</dbReference>
<reference evidence="1 2" key="1">
    <citation type="submission" date="2019-03" db="EMBL/GenBank/DDBJ databases">
        <title>Root nodule microbial communities of legume samples collected from USA, Mexico and Botswana.</title>
        <authorList>
            <person name="Hirsch A."/>
        </authorList>
    </citation>
    <scope>NUCLEOTIDE SEQUENCE [LARGE SCALE GENOMIC DNA]</scope>
    <source>
        <strain evidence="1 2">55</strain>
    </source>
</reference>
<organism evidence="1 2">
    <name type="scientific">Dietzia cinnamea</name>
    <dbReference type="NCBI Taxonomy" id="321318"/>
    <lineage>
        <taxon>Bacteria</taxon>
        <taxon>Bacillati</taxon>
        <taxon>Actinomycetota</taxon>
        <taxon>Actinomycetes</taxon>
        <taxon>Mycobacteriales</taxon>
        <taxon>Dietziaceae</taxon>
        <taxon>Dietzia</taxon>
    </lineage>
</organism>
<dbReference type="GeneID" id="89529052"/>